<keyword evidence="1" id="KW-0436">Ligase</keyword>
<keyword evidence="2" id="KW-1185">Reference proteome</keyword>
<protein>
    <submittedName>
        <fullName evidence="1">Threonine--tRNA ligase</fullName>
        <ecNumber evidence="1">6.1.1.3</ecNumber>
    </submittedName>
</protein>
<reference evidence="1" key="1">
    <citation type="submission" date="2019-04" db="EMBL/GenBank/DDBJ databases">
        <title>Microbes associate with the intestines of laboratory mice.</title>
        <authorList>
            <person name="Navarre W."/>
            <person name="Wong E."/>
            <person name="Huang K."/>
            <person name="Tropini C."/>
            <person name="Ng K."/>
            <person name="Yu B."/>
        </authorList>
    </citation>
    <scope>NUCLEOTIDE SEQUENCE</scope>
    <source>
        <strain evidence="1">NM72_1-8</strain>
    </source>
</reference>
<name>A0AC61R028_9FIRM</name>
<gene>
    <name evidence="1" type="primary">thrS</name>
    <name evidence="1" type="ORF">E5357_06755</name>
</gene>
<evidence type="ECO:0000313" key="2">
    <source>
        <dbReference type="Proteomes" id="UP000307720"/>
    </source>
</evidence>
<comment type="caution">
    <text evidence="1">The sequence shown here is derived from an EMBL/GenBank/DDBJ whole genome shotgun (WGS) entry which is preliminary data.</text>
</comment>
<evidence type="ECO:0000313" key="1">
    <source>
        <dbReference type="EMBL" id="TGX99121.1"/>
    </source>
</evidence>
<sequence length="641" mass="72972">MIITLKSGDKKEYSESKSVYEIAADISEGLARAACAGEVDGETVDLRTIIDRDCELNILTVNDPEGLAAYRHTASHIMAQAVKRLYPDAKLAIGPSIADGFYYDMDREIPFTPQDLEKIEAEMKKIIKEALPIERFTKPREEAIAFMEERAEPYKVELIRDLPEDAEISFYSQGEFVDLCAGPHLMSTKPVKAFKLTNLAGAYWRGDEHNKMLTRIYGTAFGKKAEMEEYLTMLEEAKKRDHRKLGKELGLFMMSEAGPGFPFFLPKGMELKNVLLDYWHELHRRNGYQEISTPIILNRSLWETSGHWAHYQENMYTTVIDEQDFAVKPMNCPGGILVYQSEPRSYRDLPLRLGELGMVHRHEKSGQLHGLMRVRCFTQDDAHIFMTPDQIKDEIKGVARLIDEVYSLFGFKYHVELSTRPEDSMGSDEDWEMATDALRGALDELGLDYVVNEGDGAFYGPKIDFHLQDSIGRTWQCGTIQLDFQLPLRFDLEYIGADGEKHRPIMIHRVAFGSIERFIGILIEHFAGAFPTWLSPVQVRVLPISEKYMDYAGKVLDTLKESGIRAEMDSRSEKIGYKIREARLAKIPYMLVVGAKEEEGNLVSVRSRFAGDEGQKALGLFIDDIKKEISGRQIREVEAAE</sequence>
<proteinExistence type="predicted"/>
<dbReference type="EMBL" id="SRZB01000010">
    <property type="protein sequence ID" value="TGX99121.1"/>
    <property type="molecule type" value="Genomic_DNA"/>
</dbReference>
<dbReference type="Proteomes" id="UP000307720">
    <property type="component" value="Unassembled WGS sequence"/>
</dbReference>
<dbReference type="EC" id="6.1.1.3" evidence="1"/>
<organism evidence="1 2">
    <name type="scientific">Hominisplanchenecus murintestinalis</name>
    <dbReference type="NCBI Taxonomy" id="2941517"/>
    <lineage>
        <taxon>Bacteria</taxon>
        <taxon>Bacillati</taxon>
        <taxon>Bacillota</taxon>
        <taxon>Clostridia</taxon>
        <taxon>Lachnospirales</taxon>
        <taxon>Lachnospiraceae</taxon>
        <taxon>Hominisplanchenecus</taxon>
    </lineage>
</organism>
<accession>A0AC61R028</accession>